<dbReference type="OrthoDB" id="7788754at2759"/>
<feature type="chain" id="PRO_5034844785" evidence="1">
    <location>
        <begin position="24"/>
        <end position="170"/>
    </location>
</feature>
<dbReference type="Proteomes" id="UP000694843">
    <property type="component" value="Unplaced"/>
</dbReference>
<dbReference type="KEGG" id="hazt:108674780"/>
<feature type="domain" description="Guanylate-binding protein N-terminal" evidence="2">
    <location>
        <begin position="77"/>
        <end position="155"/>
    </location>
</feature>
<feature type="signal peptide" evidence="1">
    <location>
        <begin position="1"/>
        <end position="23"/>
    </location>
</feature>
<dbReference type="GO" id="GO:0005525">
    <property type="term" value="F:GTP binding"/>
    <property type="evidence" value="ECO:0007669"/>
    <property type="project" value="InterPro"/>
</dbReference>
<protein>
    <submittedName>
        <fullName evidence="4">Atlastin-3-like</fullName>
    </submittedName>
</protein>
<evidence type="ECO:0000256" key="1">
    <source>
        <dbReference type="SAM" id="SignalP"/>
    </source>
</evidence>
<evidence type="ECO:0000259" key="2">
    <source>
        <dbReference type="Pfam" id="PF02263"/>
    </source>
</evidence>
<dbReference type="InterPro" id="IPR015894">
    <property type="entry name" value="Guanylate-bd_N"/>
</dbReference>
<evidence type="ECO:0000313" key="3">
    <source>
        <dbReference type="Proteomes" id="UP000694843"/>
    </source>
</evidence>
<reference evidence="4" key="1">
    <citation type="submission" date="2025-08" db="UniProtKB">
        <authorList>
            <consortium name="RefSeq"/>
        </authorList>
    </citation>
    <scope>IDENTIFICATION</scope>
    <source>
        <tissue evidence="4">Whole organism</tissue>
    </source>
</reference>
<evidence type="ECO:0000313" key="4">
    <source>
        <dbReference type="RefSeq" id="XP_018018241.1"/>
    </source>
</evidence>
<dbReference type="InterPro" id="IPR027417">
    <property type="entry name" value="P-loop_NTPase"/>
</dbReference>
<gene>
    <name evidence="4" type="primary">LOC108674780</name>
</gene>
<proteinExistence type="predicted"/>
<sequence length="170" mass="19076">MVAFLATFPAFAYLPPLLVPSSATTKASPTASVTDGSLGPRDVLAYGKQALNCNTGWDDRVVFNKKVHQHLLTQQGNKLLFLVRDWNFPTRYPYGHQGGKTVLERILTVNEDQEPAHQDIREGLGKSFEELECYLMPHIGMRAIRDEDFDGQLNRELAGTIEFMLLVVNL</sequence>
<dbReference type="GO" id="GO:0003924">
    <property type="term" value="F:GTPase activity"/>
    <property type="evidence" value="ECO:0007669"/>
    <property type="project" value="InterPro"/>
</dbReference>
<dbReference type="Pfam" id="PF02263">
    <property type="entry name" value="GBP"/>
    <property type="match status" value="1"/>
</dbReference>
<accession>A0A8B7NZF6</accession>
<name>A0A8B7NZF6_HYAAZ</name>
<dbReference type="Gene3D" id="3.40.50.300">
    <property type="entry name" value="P-loop containing nucleotide triphosphate hydrolases"/>
    <property type="match status" value="1"/>
</dbReference>
<dbReference type="AlphaFoldDB" id="A0A8B7NZF6"/>
<dbReference type="GeneID" id="108674780"/>
<keyword evidence="3" id="KW-1185">Reference proteome</keyword>
<organism evidence="3 4">
    <name type="scientific">Hyalella azteca</name>
    <name type="common">Amphipod</name>
    <dbReference type="NCBI Taxonomy" id="294128"/>
    <lineage>
        <taxon>Eukaryota</taxon>
        <taxon>Metazoa</taxon>
        <taxon>Ecdysozoa</taxon>
        <taxon>Arthropoda</taxon>
        <taxon>Crustacea</taxon>
        <taxon>Multicrustacea</taxon>
        <taxon>Malacostraca</taxon>
        <taxon>Eumalacostraca</taxon>
        <taxon>Peracarida</taxon>
        <taxon>Amphipoda</taxon>
        <taxon>Senticaudata</taxon>
        <taxon>Talitrida</taxon>
        <taxon>Talitroidea</taxon>
        <taxon>Hyalellidae</taxon>
        <taxon>Hyalella</taxon>
    </lineage>
</organism>
<keyword evidence="1" id="KW-0732">Signal</keyword>
<dbReference type="RefSeq" id="XP_018018241.1">
    <property type="nucleotide sequence ID" value="XM_018162752.1"/>
</dbReference>